<evidence type="ECO:0000313" key="1">
    <source>
        <dbReference type="EMBL" id="TMM56134.1"/>
    </source>
</evidence>
<dbReference type="RefSeq" id="WP_138659001.1">
    <property type="nucleotide sequence ID" value="NZ_VATY01000003.1"/>
</dbReference>
<dbReference type="NCBIfam" id="TIGR04131">
    <property type="entry name" value="Bac_Flav_CTERM"/>
    <property type="match status" value="1"/>
</dbReference>
<dbReference type="EMBL" id="VATY01000003">
    <property type="protein sequence ID" value="TMM56134.1"/>
    <property type="molecule type" value="Genomic_DNA"/>
</dbReference>
<name>A0A5S3PNT6_9FLAO</name>
<gene>
    <name evidence="1" type="ORF">FEE95_16025</name>
</gene>
<dbReference type="Pfam" id="PF13585">
    <property type="entry name" value="CHU_C"/>
    <property type="match status" value="1"/>
</dbReference>
<keyword evidence="2" id="KW-1185">Reference proteome</keyword>
<dbReference type="OrthoDB" id="1489185at2"/>
<organism evidence="1 2">
    <name type="scientific">Maribacter algarum</name>
    <name type="common">ex Zhang et al. 2020</name>
    <dbReference type="NCBI Taxonomy" id="2578118"/>
    <lineage>
        <taxon>Bacteria</taxon>
        <taxon>Pseudomonadati</taxon>
        <taxon>Bacteroidota</taxon>
        <taxon>Flavobacteriia</taxon>
        <taxon>Flavobacteriales</taxon>
        <taxon>Flavobacteriaceae</taxon>
        <taxon>Maribacter</taxon>
    </lineage>
</organism>
<dbReference type="InterPro" id="IPR026341">
    <property type="entry name" value="T9SS_type_B"/>
</dbReference>
<sequence>MRKVLHIIIGFWAICTNAQTALYNSGNMQIHDQGQMGFHIDLINDGSFDENLGLAGFYGDLPLNVSGAFATTFFDLEISNPDNVTLNTSLNSSNNTNFIIGNFNTPRAQTDNYLNFLQNATNNGSGDISKVDGYAAISNQQNFTFPVGDATQLRQLVLNSTAVNTFAKCAYFFEDPSSPSTFPNGFNTNTKVASLGAISTTEFWRLEGSVPSTIQITWNDRSNIGALVTDVTRLGIVGWRKSSSQWVSIGTNGAVGDLSQGFVSSVSFIPDDYEVITFGDSLGEATELINPDNFLVTPNGDGINDSLVIPETDLSPNNSIQIFDRYGLKVFEMNNYTNEFNGFATTSNFVIAKDKGLPTGVYFYILSLDDIDLDFQGFLYLAR</sequence>
<comment type="caution">
    <text evidence="1">The sequence shown here is derived from an EMBL/GenBank/DDBJ whole genome shotgun (WGS) entry which is preliminary data.</text>
</comment>
<accession>A0A5S3PNT6</accession>
<evidence type="ECO:0000313" key="2">
    <source>
        <dbReference type="Proteomes" id="UP000310314"/>
    </source>
</evidence>
<proteinExistence type="predicted"/>
<dbReference type="AlphaFoldDB" id="A0A5S3PNT6"/>
<protein>
    <submittedName>
        <fullName evidence="1">Gliding motility-associated C-terminal domain-containing protein</fullName>
    </submittedName>
</protein>
<reference evidence="1 2" key="1">
    <citation type="submission" date="2019-05" db="EMBL/GenBank/DDBJ databases">
        <authorList>
            <person name="Zhang J.-Y."/>
            <person name="Feg X."/>
            <person name="Du Z.-J."/>
        </authorList>
    </citation>
    <scope>NUCLEOTIDE SEQUENCE [LARGE SCALE GENOMIC DNA]</scope>
    <source>
        <strain evidence="1 2">RZ26</strain>
    </source>
</reference>
<dbReference type="Proteomes" id="UP000310314">
    <property type="component" value="Unassembled WGS sequence"/>
</dbReference>